<gene>
    <name evidence="1" type="ordered locus">SCATT_31200</name>
</gene>
<dbReference type="PATRIC" id="fig|1003195.29.peg.3116"/>
<dbReference type="HOGENOM" id="CLU_3296991_0_0_11"/>
<name>G8WWX7_STREN</name>
<keyword evidence="2" id="KW-1185">Reference proteome</keyword>
<dbReference type="AlphaFoldDB" id="G8WWX7"/>
<proteinExistence type="predicted"/>
<reference evidence="2" key="1">
    <citation type="submission" date="2011-12" db="EMBL/GenBank/DDBJ databases">
        <title>Complete genome sequence of Streptomyces cattleya strain DSM 46488.</title>
        <authorList>
            <person name="Ou H.-Y."/>
            <person name="Li P."/>
            <person name="Zhao C."/>
            <person name="O'Hagan D."/>
            <person name="Deng Z."/>
        </authorList>
    </citation>
    <scope>NUCLEOTIDE SEQUENCE [LARGE SCALE GENOMIC DNA]</scope>
    <source>
        <strain evidence="2">ATCC 35852 / DSM 46488 / JCM 4925 / NBRC 14057 / NRRL 8057</strain>
    </source>
</reference>
<dbReference type="EMBL" id="CP003219">
    <property type="protein sequence ID" value="AEW95491.1"/>
    <property type="molecule type" value="Genomic_DNA"/>
</dbReference>
<evidence type="ECO:0000313" key="2">
    <source>
        <dbReference type="Proteomes" id="UP000007842"/>
    </source>
</evidence>
<organism evidence="1 2">
    <name type="scientific">Streptantibioticus cattleyicolor (strain ATCC 35852 / DSM 46488 / JCM 4925 / NBRC 14057 / NRRL 8057)</name>
    <name type="common">Streptomyces cattleya</name>
    <dbReference type="NCBI Taxonomy" id="1003195"/>
    <lineage>
        <taxon>Bacteria</taxon>
        <taxon>Bacillati</taxon>
        <taxon>Actinomycetota</taxon>
        <taxon>Actinomycetes</taxon>
        <taxon>Kitasatosporales</taxon>
        <taxon>Streptomycetaceae</taxon>
        <taxon>Streptantibioticus</taxon>
    </lineage>
</organism>
<dbReference type="Proteomes" id="UP000007842">
    <property type="component" value="Chromosome"/>
</dbReference>
<dbReference type="STRING" id="1003195.SCATT_31200"/>
<evidence type="ECO:0000313" key="1">
    <source>
        <dbReference type="EMBL" id="AEW95491.1"/>
    </source>
</evidence>
<sequence>MAAGLGLGAMGGFLVGLLRDRGTLKDAGFSKSCMVTKARA</sequence>
<accession>G8WWX7</accession>
<dbReference type="KEGG" id="scy:SCATT_31200"/>
<protein>
    <submittedName>
        <fullName evidence="1">Uncharacterized protein</fullName>
    </submittedName>
</protein>